<accession>A0ABR7F114</accession>
<reference evidence="1 2" key="1">
    <citation type="submission" date="2020-08" db="EMBL/GenBank/DDBJ databases">
        <title>Genome public.</title>
        <authorList>
            <person name="Liu C."/>
            <person name="Sun Q."/>
        </authorList>
    </citation>
    <scope>NUCLEOTIDE SEQUENCE [LARGE SCALE GENOMIC DNA]</scope>
    <source>
        <strain evidence="1 2">BX4</strain>
    </source>
</reference>
<evidence type="ECO:0000313" key="1">
    <source>
        <dbReference type="EMBL" id="MBC5667268.1"/>
    </source>
</evidence>
<proteinExistence type="predicted"/>
<evidence type="ECO:0000313" key="2">
    <source>
        <dbReference type="Proteomes" id="UP000597877"/>
    </source>
</evidence>
<dbReference type="Proteomes" id="UP000597877">
    <property type="component" value="Unassembled WGS sequence"/>
</dbReference>
<name>A0ABR7F114_9FIRM</name>
<protein>
    <recommendedName>
        <fullName evidence="3">DUF1292 domain-containing protein</fullName>
    </recommendedName>
</protein>
<sequence length="81" mass="9299">MTKLNKNDTVYFIKISFNPELTDIYDLHIRTVADDYYVGLDSTTAKHAYIFSDRDIDEAIFLNKADALEKLMEIKGGYDGN</sequence>
<evidence type="ECO:0008006" key="3">
    <source>
        <dbReference type="Google" id="ProtNLM"/>
    </source>
</evidence>
<dbReference type="EMBL" id="JACOOZ010000003">
    <property type="protein sequence ID" value="MBC5667268.1"/>
    <property type="molecule type" value="Genomic_DNA"/>
</dbReference>
<dbReference type="RefSeq" id="WP_186840056.1">
    <property type="nucleotide sequence ID" value="NZ_JACOOZ010000003.1"/>
</dbReference>
<gene>
    <name evidence="1" type="ORF">H8S00_04620</name>
</gene>
<organism evidence="1 2">
    <name type="scientific">Eubacterium segne</name>
    <dbReference type="NCBI Taxonomy" id="2763045"/>
    <lineage>
        <taxon>Bacteria</taxon>
        <taxon>Bacillati</taxon>
        <taxon>Bacillota</taxon>
        <taxon>Clostridia</taxon>
        <taxon>Eubacteriales</taxon>
        <taxon>Eubacteriaceae</taxon>
        <taxon>Eubacterium</taxon>
    </lineage>
</organism>
<keyword evidence="2" id="KW-1185">Reference proteome</keyword>
<comment type="caution">
    <text evidence="1">The sequence shown here is derived from an EMBL/GenBank/DDBJ whole genome shotgun (WGS) entry which is preliminary data.</text>
</comment>